<dbReference type="InterPro" id="IPR003607">
    <property type="entry name" value="HD/PDEase_dom"/>
</dbReference>
<evidence type="ECO:0000313" key="4">
    <source>
        <dbReference type="Proteomes" id="UP000789595"/>
    </source>
</evidence>
<dbReference type="PANTHER" id="PTHR11373:SF4">
    <property type="entry name" value="DEOXYNUCLEOSIDE TRIPHOSPHATE TRIPHOSPHOHYDROLASE SAMHD1"/>
    <property type="match status" value="1"/>
</dbReference>
<feature type="region of interest" description="Disordered" evidence="1">
    <location>
        <begin position="1"/>
        <end position="22"/>
    </location>
</feature>
<dbReference type="Pfam" id="PF01966">
    <property type="entry name" value="HD"/>
    <property type="match status" value="1"/>
</dbReference>
<feature type="domain" description="HD/PDEase" evidence="2">
    <location>
        <begin position="66"/>
        <end position="228"/>
    </location>
</feature>
<evidence type="ECO:0000313" key="3">
    <source>
        <dbReference type="EMBL" id="CAH0373148.1"/>
    </source>
</evidence>
<dbReference type="PANTHER" id="PTHR11373">
    <property type="entry name" value="DEOXYNUCLEOSIDE TRIPHOSPHATE TRIPHOSPHOHYDROLASE"/>
    <property type="match status" value="1"/>
</dbReference>
<gene>
    <name evidence="3" type="ORF">PECAL_4P03230</name>
</gene>
<dbReference type="InterPro" id="IPR006674">
    <property type="entry name" value="HD_domain"/>
</dbReference>
<dbReference type="AlphaFoldDB" id="A0A8J2SJ22"/>
<protein>
    <recommendedName>
        <fullName evidence="2">HD/PDEase domain-containing protein</fullName>
    </recommendedName>
</protein>
<dbReference type="SUPFAM" id="SSF109604">
    <property type="entry name" value="HD-domain/PDEase-like"/>
    <property type="match status" value="1"/>
</dbReference>
<evidence type="ECO:0000259" key="2">
    <source>
        <dbReference type="SMART" id="SM00471"/>
    </source>
</evidence>
<reference evidence="3" key="1">
    <citation type="submission" date="2021-11" db="EMBL/GenBank/DDBJ databases">
        <authorList>
            <consortium name="Genoscope - CEA"/>
            <person name="William W."/>
        </authorList>
    </citation>
    <scope>NUCLEOTIDE SEQUENCE</scope>
</reference>
<organism evidence="3 4">
    <name type="scientific">Pelagomonas calceolata</name>
    <dbReference type="NCBI Taxonomy" id="35677"/>
    <lineage>
        <taxon>Eukaryota</taxon>
        <taxon>Sar</taxon>
        <taxon>Stramenopiles</taxon>
        <taxon>Ochrophyta</taxon>
        <taxon>Pelagophyceae</taxon>
        <taxon>Pelagomonadales</taxon>
        <taxon>Pelagomonadaceae</taxon>
        <taxon>Pelagomonas</taxon>
    </lineage>
</organism>
<dbReference type="Proteomes" id="UP000789595">
    <property type="component" value="Unassembled WGS sequence"/>
</dbReference>
<dbReference type="SMART" id="SM00471">
    <property type="entry name" value="HDc"/>
    <property type="match status" value="1"/>
</dbReference>
<evidence type="ECO:0000256" key="1">
    <source>
        <dbReference type="SAM" id="MobiDB-lite"/>
    </source>
</evidence>
<dbReference type="CDD" id="cd00077">
    <property type="entry name" value="HDc"/>
    <property type="match status" value="1"/>
</dbReference>
<dbReference type="GO" id="GO:0008832">
    <property type="term" value="F:dGTPase activity"/>
    <property type="evidence" value="ECO:0007669"/>
    <property type="project" value="TreeGrafter"/>
</dbReference>
<feature type="region of interest" description="Disordered" evidence="1">
    <location>
        <begin position="486"/>
        <end position="509"/>
    </location>
</feature>
<proteinExistence type="predicted"/>
<dbReference type="Gene3D" id="3.30.70.2760">
    <property type="match status" value="1"/>
</dbReference>
<dbReference type="GO" id="GO:0006203">
    <property type="term" value="P:dGTP catabolic process"/>
    <property type="evidence" value="ECO:0007669"/>
    <property type="project" value="TreeGrafter"/>
</dbReference>
<accession>A0A8J2SJ22</accession>
<dbReference type="InterPro" id="IPR050135">
    <property type="entry name" value="dGTPase-like"/>
</dbReference>
<sequence length="509" mass="57647">MAATSRKRARTEPTPPPADKPKVFNDAVLGHVELHPCCVAVVDTPEFQRLRGLKQLGPTEYVYPAAGHTRFAHSLGVSFLAGKLVEKLSHQVSPPLHITEREILCVKLAGLCHDLGHGPLSHTFEKFVRMRRPHLKWRHEHASAALFAKVVRDQKVAAVFGRYELTEDDVHFVQELIFGDKSDAPQNWQWRGLPAAKHFLFEIVSNHRNGIDVDKFDYFRRDAFHLNIPVSFDSDRLIMCARAIPDDRGIYTVAYPEKEVWNVYELFRTRFNLHKRAYQHRVSNAIERMLCDVLLLAEESGFTYRGRKLSEAMDSLDAYATLTDSVFDVIDFLSTTDASLRPAAELLEHVRRRQLHKHVGEVVVPPLKRDDICALSDDDLLRTIARHSTPAGRQALLAGAYAARFDITFGMGDNNPVERVFFYLRSDDAVGRVLKGSQVSTFVPRHFAESYVRLFLRDRDDSELFDVASSALQAWERAVLGRVESAIAPSPPQKGAARRPPRPPPPRTP</sequence>
<dbReference type="EMBL" id="CAKKNE010000004">
    <property type="protein sequence ID" value="CAH0373148.1"/>
    <property type="molecule type" value="Genomic_DNA"/>
</dbReference>
<dbReference type="Gene3D" id="1.10.3210.10">
    <property type="entry name" value="Hypothetical protein af1432"/>
    <property type="match status" value="1"/>
</dbReference>
<dbReference type="OrthoDB" id="9991235at2759"/>
<dbReference type="GO" id="GO:0005634">
    <property type="term" value="C:nucleus"/>
    <property type="evidence" value="ECO:0007669"/>
    <property type="project" value="TreeGrafter"/>
</dbReference>
<name>A0A8J2SJ22_9STRA</name>
<keyword evidence="4" id="KW-1185">Reference proteome</keyword>
<comment type="caution">
    <text evidence="3">The sequence shown here is derived from an EMBL/GenBank/DDBJ whole genome shotgun (WGS) entry which is preliminary data.</text>
</comment>